<name>A0A9X2EGU9_9SPHN</name>
<organism evidence="1 2">
    <name type="scientific">Sphingomicrobium sediminis</name>
    <dbReference type="NCBI Taxonomy" id="2950949"/>
    <lineage>
        <taxon>Bacteria</taxon>
        <taxon>Pseudomonadati</taxon>
        <taxon>Pseudomonadota</taxon>
        <taxon>Alphaproteobacteria</taxon>
        <taxon>Sphingomonadales</taxon>
        <taxon>Sphingomonadaceae</taxon>
        <taxon>Sphingomicrobium</taxon>
    </lineage>
</organism>
<protein>
    <recommendedName>
        <fullName evidence="3">ABC-type transport auxiliary lipoprotein component domain-containing protein</fullName>
    </recommendedName>
</protein>
<comment type="caution">
    <text evidence="1">The sequence shown here is derived from an EMBL/GenBank/DDBJ whole genome shotgun (WGS) entry which is preliminary data.</text>
</comment>
<dbReference type="EMBL" id="JAMSHT010000001">
    <property type="protein sequence ID" value="MCM8557255.1"/>
    <property type="molecule type" value="Genomic_DNA"/>
</dbReference>
<dbReference type="AlphaFoldDB" id="A0A9X2EGU9"/>
<sequence length="172" mass="18149">MLVDWVVDHIKMALSVAAMSTYGLLAVNDVAPTPKEIAVSAGLAEQRTTSAPAVAAVPDRPEGLVAFRFENDGSSAGQIGERIQLEVQRQIVSIGPELEGLRLQWGLTGLSSGAASKSEIDLVYRLKMNNGAEKACRVSNIEFVNQPALARSVALNINNSIQASKSGALTCS</sequence>
<proteinExistence type="predicted"/>
<dbReference type="Proteomes" id="UP001155128">
    <property type="component" value="Unassembled WGS sequence"/>
</dbReference>
<reference evidence="1" key="1">
    <citation type="submission" date="2022-06" db="EMBL/GenBank/DDBJ databases">
        <title>Sphingomicrobium sedimins sp. nov., a marine bacterium isolated from tidal flat.</title>
        <authorList>
            <person name="Kim C.-H."/>
            <person name="Yoo Y."/>
            <person name="Kim J.-J."/>
        </authorList>
    </citation>
    <scope>NUCLEOTIDE SEQUENCE</scope>
    <source>
        <strain evidence="1">GRR-S6-50</strain>
    </source>
</reference>
<evidence type="ECO:0000313" key="1">
    <source>
        <dbReference type="EMBL" id="MCM8557255.1"/>
    </source>
</evidence>
<evidence type="ECO:0008006" key="3">
    <source>
        <dbReference type="Google" id="ProtNLM"/>
    </source>
</evidence>
<evidence type="ECO:0000313" key="2">
    <source>
        <dbReference type="Proteomes" id="UP001155128"/>
    </source>
</evidence>
<dbReference type="RefSeq" id="WP_252113171.1">
    <property type="nucleotide sequence ID" value="NZ_JAMSHT010000001.1"/>
</dbReference>
<gene>
    <name evidence="1" type="ORF">NDO55_05405</name>
</gene>
<accession>A0A9X2EGU9</accession>
<keyword evidence="2" id="KW-1185">Reference proteome</keyword>